<dbReference type="Gene3D" id="2.10.60.10">
    <property type="entry name" value="CD59"/>
    <property type="match status" value="1"/>
</dbReference>
<comment type="caution">
    <text evidence="1">The sequence shown here is derived from an EMBL/GenBank/DDBJ whole genome shotgun (WGS) entry which is preliminary data.</text>
</comment>
<dbReference type="Proteomes" id="UP001328107">
    <property type="component" value="Unassembled WGS sequence"/>
</dbReference>
<proteinExistence type="predicted"/>
<evidence type="ECO:0000313" key="2">
    <source>
        <dbReference type="Proteomes" id="UP001328107"/>
    </source>
</evidence>
<dbReference type="SUPFAM" id="SSF57302">
    <property type="entry name" value="Snake toxin-like"/>
    <property type="match status" value="1"/>
</dbReference>
<dbReference type="AlphaFoldDB" id="A0AAN5DE91"/>
<reference evidence="2" key="1">
    <citation type="submission" date="2022-10" db="EMBL/GenBank/DDBJ databases">
        <title>Genome assembly of Pristionchus species.</title>
        <authorList>
            <person name="Yoshida K."/>
            <person name="Sommer R.J."/>
        </authorList>
    </citation>
    <scope>NUCLEOTIDE SEQUENCE [LARGE SCALE GENOMIC DNA]</scope>
    <source>
        <strain evidence="2">RS5460</strain>
    </source>
</reference>
<name>A0AAN5DE91_9BILA</name>
<keyword evidence="2" id="KW-1185">Reference proteome</keyword>
<feature type="non-terminal residue" evidence="1">
    <location>
        <position position="120"/>
    </location>
</feature>
<gene>
    <name evidence="1" type="ORF">PMAYCL1PPCAC_31763</name>
</gene>
<evidence type="ECO:0000313" key="1">
    <source>
        <dbReference type="EMBL" id="GMR61568.1"/>
    </source>
</evidence>
<protein>
    <submittedName>
        <fullName evidence="1">Uncharacterized protein</fullName>
    </submittedName>
</protein>
<sequence length="120" mass="12795">ALVLLSLSLVCYAAPLEDLTRELLNEGLITLDDDGLPTTECIVSGKNGTATAQVCTMTPGFGPRSVGCFTVWNSAGIMQQGCYSNQDVSLRTQCQKRVCLADNRQKGVHLCCCHGPLCNA</sequence>
<feature type="non-terminal residue" evidence="1">
    <location>
        <position position="1"/>
    </location>
</feature>
<accession>A0AAN5DE91</accession>
<dbReference type="InterPro" id="IPR045860">
    <property type="entry name" value="Snake_toxin-like_sf"/>
</dbReference>
<dbReference type="EMBL" id="BTRK01000006">
    <property type="protein sequence ID" value="GMR61568.1"/>
    <property type="molecule type" value="Genomic_DNA"/>
</dbReference>
<organism evidence="1 2">
    <name type="scientific">Pristionchus mayeri</name>
    <dbReference type="NCBI Taxonomy" id="1317129"/>
    <lineage>
        <taxon>Eukaryota</taxon>
        <taxon>Metazoa</taxon>
        <taxon>Ecdysozoa</taxon>
        <taxon>Nematoda</taxon>
        <taxon>Chromadorea</taxon>
        <taxon>Rhabditida</taxon>
        <taxon>Rhabditina</taxon>
        <taxon>Diplogasteromorpha</taxon>
        <taxon>Diplogasteroidea</taxon>
        <taxon>Neodiplogasteridae</taxon>
        <taxon>Pristionchus</taxon>
    </lineage>
</organism>